<evidence type="ECO:0000313" key="1">
    <source>
        <dbReference type="EMBL" id="KAK3234662.1"/>
    </source>
</evidence>
<organism evidence="1 2">
    <name type="scientific">Cymbomonas tetramitiformis</name>
    <dbReference type="NCBI Taxonomy" id="36881"/>
    <lineage>
        <taxon>Eukaryota</taxon>
        <taxon>Viridiplantae</taxon>
        <taxon>Chlorophyta</taxon>
        <taxon>Pyramimonadophyceae</taxon>
        <taxon>Pyramimonadales</taxon>
        <taxon>Pyramimonadaceae</taxon>
        <taxon>Cymbomonas</taxon>
    </lineage>
</organism>
<sequence>MTTEDNEESVPTTVVFCVEKLIQDAQKQSAIDLTLTLLKRVARWEAWSTFEKSPRTCDLESRRKGRIGLISCDTNYEWSLSGTGRIYIRQMKQELSVSKIKRETRRQWVHMLWIVCNHQVDETYGTAATNPAAVLRQQTRRLVNRVVRYVADRYNPEPFSPGVVLHVHSDACKCPTICRVELVENNELVFLPIETDERKKTLLTALNFKNEVKPFFSRNVQMCIINDRLHERELPRVEGIVTCPQITAKCQYIVGSKLLCDGAILAQKLYVHTQVDAVKEEMLEELRDRSTFEMYKEFKEILKRTFDASTDHGDAYLHIFEFTLMVMTRGLVTDDSASYPLYVVTDNNLLENLRSLCGSDAFTLRSNMHVAYESLKNRQCEGRLVTLAASLEQLTGSVKREFARLHKHGFVSWSNRAGRIGNRRMITYIKVDCQRLLEVGKMGIDDVRIIRTRLSSPCSLLSAQDVGRLWTLGACFLEKEVKRLPFFESLQEDSASWNDLKRHLMDSIKGSEGAKSSNGGSIHVRSFLNSAVQHTYNLFKLQNFDCARLERMVLAYAKRLRNKQTAHNDSRSVAFRFFLRDRRCSSANFLSILRDCAKKQFCIKHDLGLSTADTTSEPIQVEVHESVCDKSMLPLFQVRRVLPRSEFILKK</sequence>
<dbReference type="Proteomes" id="UP001190700">
    <property type="component" value="Unassembled WGS sequence"/>
</dbReference>
<gene>
    <name evidence="1" type="ORF">CYMTET_55212</name>
</gene>
<dbReference type="EMBL" id="LGRX02035483">
    <property type="protein sequence ID" value="KAK3234662.1"/>
    <property type="molecule type" value="Genomic_DNA"/>
</dbReference>
<comment type="caution">
    <text evidence="1">The sequence shown here is derived from an EMBL/GenBank/DDBJ whole genome shotgun (WGS) entry which is preliminary data.</text>
</comment>
<reference evidence="1 2" key="1">
    <citation type="journal article" date="2015" name="Genome Biol. Evol.">
        <title>Comparative Genomics of a Bacterivorous Green Alga Reveals Evolutionary Causalities and Consequences of Phago-Mixotrophic Mode of Nutrition.</title>
        <authorList>
            <person name="Burns J.A."/>
            <person name="Paasch A."/>
            <person name="Narechania A."/>
            <person name="Kim E."/>
        </authorList>
    </citation>
    <scope>NUCLEOTIDE SEQUENCE [LARGE SCALE GENOMIC DNA]</scope>
    <source>
        <strain evidence="1 2">PLY_AMNH</strain>
    </source>
</reference>
<accession>A0AAE0BDY4</accession>
<proteinExistence type="predicted"/>
<protein>
    <submittedName>
        <fullName evidence="1">Uncharacterized protein</fullName>
    </submittedName>
</protein>
<keyword evidence="2" id="KW-1185">Reference proteome</keyword>
<name>A0AAE0BDY4_9CHLO</name>
<dbReference type="AlphaFoldDB" id="A0AAE0BDY4"/>
<evidence type="ECO:0000313" key="2">
    <source>
        <dbReference type="Proteomes" id="UP001190700"/>
    </source>
</evidence>